<gene>
    <name evidence="1" type="ORF">V3Q77_14180</name>
</gene>
<proteinExistence type="predicted"/>
<dbReference type="RefSeq" id="WP_405323428.1">
    <property type="nucleotide sequence ID" value="NZ_JAZGZR010000065.1"/>
</dbReference>
<accession>A0ABW8PSR9</accession>
<organism evidence="1 2">
    <name type="scientific">Flavobacterium davisii</name>
    <dbReference type="NCBI Taxonomy" id="2906077"/>
    <lineage>
        <taxon>Bacteria</taxon>
        <taxon>Pseudomonadati</taxon>
        <taxon>Bacteroidota</taxon>
        <taxon>Flavobacteriia</taxon>
        <taxon>Flavobacteriales</taxon>
        <taxon>Flavobacteriaceae</taxon>
        <taxon>Flavobacterium</taxon>
    </lineage>
</organism>
<dbReference type="InterPro" id="IPR008767">
    <property type="entry name" value="Phage_SPP1_head-tail_adaptor"/>
</dbReference>
<sequence length="124" mass="13829">MELDGRFGGITVKIAVNRFNQKISFGTIKTVENNNTGDYDESFVPTISLHCALYNRSITQSYQILGTALEDTIVVAIRSTNELSKQLLASYGDVVYQIIDVSKDSTGKPVAYDLLTLKKYVKKR</sequence>
<name>A0ABW8PSR9_9FLAO</name>
<keyword evidence="2" id="KW-1185">Reference proteome</keyword>
<comment type="caution">
    <text evidence="1">The sequence shown here is derived from an EMBL/GenBank/DDBJ whole genome shotgun (WGS) entry which is preliminary data.</text>
</comment>
<evidence type="ECO:0000313" key="1">
    <source>
        <dbReference type="EMBL" id="MFK7051024.1"/>
    </source>
</evidence>
<protein>
    <submittedName>
        <fullName evidence="1">Phage head closure protein</fullName>
    </submittedName>
</protein>
<dbReference type="Proteomes" id="UP001621813">
    <property type="component" value="Unassembled WGS sequence"/>
</dbReference>
<evidence type="ECO:0000313" key="2">
    <source>
        <dbReference type="Proteomes" id="UP001621813"/>
    </source>
</evidence>
<dbReference type="Pfam" id="PF05521">
    <property type="entry name" value="Phage_HCP"/>
    <property type="match status" value="1"/>
</dbReference>
<dbReference type="NCBIfam" id="TIGR01563">
    <property type="entry name" value="gp16_SPP1"/>
    <property type="match status" value="1"/>
</dbReference>
<dbReference type="EMBL" id="JAZGZR010000065">
    <property type="protein sequence ID" value="MFK7051024.1"/>
    <property type="molecule type" value="Genomic_DNA"/>
</dbReference>
<reference evidence="1 2" key="1">
    <citation type="submission" date="2024-02" db="EMBL/GenBank/DDBJ databases">
        <title>Comparative Genomic Analysis of Flavobacterium Species Causing Columnaris Disease of Freshwater Fish in Thailand: Insights into Virulence and Resistance Mechanisms.</title>
        <authorList>
            <person name="Nguyen D."/>
            <person name="Chokmangmeepisarn P."/>
            <person name="Khianchaikhan K."/>
            <person name="Morishita M."/>
            <person name="Bunnoy A."/>
            <person name="Rodkhum C."/>
        </authorList>
    </citation>
    <scope>NUCLEOTIDE SEQUENCE [LARGE SCALE GENOMIC DNA]</scope>
    <source>
        <strain evidence="1 2">KCRT2007</strain>
    </source>
</reference>